<reference evidence="2 3" key="1">
    <citation type="submission" date="2018-06" db="EMBL/GenBank/DDBJ databases">
        <title>Genome sequencing of Oceanotoga sp. sy52.</title>
        <authorList>
            <person name="Mori K."/>
        </authorList>
    </citation>
    <scope>NUCLEOTIDE SEQUENCE [LARGE SCALE GENOMIC DNA]</scope>
    <source>
        <strain evidence="3">sy52</strain>
    </source>
</reference>
<feature type="transmembrane region" description="Helical" evidence="1">
    <location>
        <begin position="60"/>
        <end position="85"/>
    </location>
</feature>
<dbReference type="InParanoid" id="A0A7G1G792"/>
<accession>A0A7G1G792</accession>
<keyword evidence="1" id="KW-0472">Membrane</keyword>
<gene>
    <name evidence="2" type="ORF">OSSY52_11850</name>
</gene>
<sequence>MYCMDFVNGMYMFVYYVSIFTFFIMFSSIQSLRGEVENKSIKLYIPRCQSRSKIYIAKNISLSLMFIIITIIFYIITIILDYLFLIHRTDIALNVFWKSQDTESIIFFIISMLFYYLFLIQFAFFLSSFFNPLMSSILALITTILTFYLKVISYIQTLVLTYYLEKIMNSIKIQYNDIFLYFLLILIYGIIFNLLGIKKFKKLDVI</sequence>
<feature type="transmembrane region" description="Helical" evidence="1">
    <location>
        <begin position="105"/>
        <end position="125"/>
    </location>
</feature>
<evidence type="ECO:0000256" key="1">
    <source>
        <dbReference type="SAM" id="Phobius"/>
    </source>
</evidence>
<feature type="transmembrane region" description="Helical" evidence="1">
    <location>
        <begin position="137"/>
        <end position="158"/>
    </location>
</feature>
<keyword evidence="1" id="KW-1133">Transmembrane helix</keyword>
<keyword evidence="3" id="KW-1185">Reference proteome</keyword>
<dbReference type="Proteomes" id="UP000516361">
    <property type="component" value="Chromosome"/>
</dbReference>
<dbReference type="KEGG" id="ocy:OSSY52_11850"/>
<protein>
    <submittedName>
        <fullName evidence="2">Uncharacterized protein</fullName>
    </submittedName>
</protein>
<dbReference type="EMBL" id="AP018712">
    <property type="protein sequence ID" value="BBE31044.1"/>
    <property type="molecule type" value="Genomic_DNA"/>
</dbReference>
<feature type="transmembrane region" description="Helical" evidence="1">
    <location>
        <begin position="12"/>
        <end position="32"/>
    </location>
</feature>
<feature type="transmembrane region" description="Helical" evidence="1">
    <location>
        <begin position="178"/>
        <end position="197"/>
    </location>
</feature>
<organism evidence="2 3">
    <name type="scientific">Tepiditoga spiralis</name>
    <dbReference type="NCBI Taxonomy" id="2108365"/>
    <lineage>
        <taxon>Bacteria</taxon>
        <taxon>Thermotogati</taxon>
        <taxon>Thermotogota</taxon>
        <taxon>Thermotogae</taxon>
        <taxon>Petrotogales</taxon>
        <taxon>Petrotogaceae</taxon>
        <taxon>Tepiditoga</taxon>
    </lineage>
</organism>
<evidence type="ECO:0000313" key="2">
    <source>
        <dbReference type="EMBL" id="BBE31044.1"/>
    </source>
</evidence>
<keyword evidence="1" id="KW-0812">Transmembrane</keyword>
<proteinExistence type="predicted"/>
<evidence type="ECO:0000313" key="3">
    <source>
        <dbReference type="Proteomes" id="UP000516361"/>
    </source>
</evidence>
<name>A0A7G1G792_9BACT</name>
<dbReference type="AlphaFoldDB" id="A0A7G1G792"/>